<dbReference type="Proteomes" id="UP001066276">
    <property type="component" value="Chromosome 12"/>
</dbReference>
<protein>
    <submittedName>
        <fullName evidence="1">Uncharacterized protein</fullName>
    </submittedName>
</protein>
<reference evidence="1" key="1">
    <citation type="journal article" date="2022" name="bioRxiv">
        <title>Sequencing and chromosome-scale assembly of the giantPleurodeles waltlgenome.</title>
        <authorList>
            <person name="Brown T."/>
            <person name="Elewa A."/>
            <person name="Iarovenko S."/>
            <person name="Subramanian E."/>
            <person name="Araus A.J."/>
            <person name="Petzold A."/>
            <person name="Susuki M."/>
            <person name="Suzuki K.-i.T."/>
            <person name="Hayashi T."/>
            <person name="Toyoda A."/>
            <person name="Oliveira C."/>
            <person name="Osipova E."/>
            <person name="Leigh N.D."/>
            <person name="Simon A."/>
            <person name="Yun M.H."/>
        </authorList>
    </citation>
    <scope>NUCLEOTIDE SEQUENCE</scope>
    <source>
        <strain evidence="1">20211129_DDA</strain>
        <tissue evidence="1">Liver</tissue>
    </source>
</reference>
<organism evidence="1 2">
    <name type="scientific">Pleurodeles waltl</name>
    <name type="common">Iberian ribbed newt</name>
    <dbReference type="NCBI Taxonomy" id="8319"/>
    <lineage>
        <taxon>Eukaryota</taxon>
        <taxon>Metazoa</taxon>
        <taxon>Chordata</taxon>
        <taxon>Craniata</taxon>
        <taxon>Vertebrata</taxon>
        <taxon>Euteleostomi</taxon>
        <taxon>Amphibia</taxon>
        <taxon>Batrachia</taxon>
        <taxon>Caudata</taxon>
        <taxon>Salamandroidea</taxon>
        <taxon>Salamandridae</taxon>
        <taxon>Pleurodelinae</taxon>
        <taxon>Pleurodeles</taxon>
    </lineage>
</organism>
<proteinExistence type="predicted"/>
<dbReference type="AlphaFoldDB" id="A0AAV7KVW9"/>
<name>A0AAV7KVW9_PLEWA</name>
<sequence>MVGGTFRLAVGGYHRGDCCFRPGGPCGTLAVYRRSFRHGHNLAVSFDNAWPGVIVVIPGKSWAPTHRPWQKLPSRRLLTVQCAKSCQALCAIRLQETVEQTGAKTQGLGHWGWVWGPAGATDAQMPSTICRPPRLPQMLRLLHSQTLWQSAIAPSPPVNVRLAACVHSVLSASSPH</sequence>
<evidence type="ECO:0000313" key="2">
    <source>
        <dbReference type="Proteomes" id="UP001066276"/>
    </source>
</evidence>
<accession>A0AAV7KVW9</accession>
<keyword evidence="2" id="KW-1185">Reference proteome</keyword>
<evidence type="ECO:0000313" key="1">
    <source>
        <dbReference type="EMBL" id="KAJ1083611.1"/>
    </source>
</evidence>
<dbReference type="EMBL" id="JANPWB010000016">
    <property type="protein sequence ID" value="KAJ1083611.1"/>
    <property type="molecule type" value="Genomic_DNA"/>
</dbReference>
<gene>
    <name evidence="1" type="ORF">NDU88_003768</name>
</gene>
<comment type="caution">
    <text evidence="1">The sequence shown here is derived from an EMBL/GenBank/DDBJ whole genome shotgun (WGS) entry which is preliminary data.</text>
</comment>